<dbReference type="Proteomes" id="UP000001635">
    <property type="component" value="Chromosome"/>
</dbReference>
<proteinExistence type="predicted"/>
<keyword evidence="2" id="KW-1185">Reference proteome</keyword>
<name>G0J451_CYCMS</name>
<dbReference type="AlphaFoldDB" id="G0J451"/>
<organism evidence="1 2">
    <name type="scientific">Cyclobacterium marinum (strain ATCC 25205 / DSM 745 / LMG 13164 / NCIMB 1802)</name>
    <name type="common">Flectobacillus marinus</name>
    <dbReference type="NCBI Taxonomy" id="880070"/>
    <lineage>
        <taxon>Bacteria</taxon>
        <taxon>Pseudomonadati</taxon>
        <taxon>Bacteroidota</taxon>
        <taxon>Cytophagia</taxon>
        <taxon>Cytophagales</taxon>
        <taxon>Cyclobacteriaceae</taxon>
        <taxon>Cyclobacterium</taxon>
    </lineage>
</organism>
<sequence>MGGDLAFQVSYEINGKGFLDQYYYGAWGDPIESCADCGRYMQDATVMETFGVNGNITAGGGFNFDVGIVRRQSDGEWRVYVSVDPSVGLDASIGVSGNTIKNYDGNKKIKFGQLEG</sequence>
<gene>
    <name evidence="1" type="ordered locus">Cycma_2988</name>
</gene>
<dbReference type="EMBL" id="CP002955">
    <property type="protein sequence ID" value="AEL26717.1"/>
    <property type="molecule type" value="Genomic_DNA"/>
</dbReference>
<reference evidence="2" key="1">
    <citation type="submission" date="2011-07" db="EMBL/GenBank/DDBJ databases">
        <title>The complete genome of Cyclobacterium marinum DSM 745.</title>
        <authorList>
            <person name="Lucas S."/>
            <person name="Han J."/>
            <person name="Lapidus A."/>
            <person name="Bruce D."/>
            <person name="Goodwin L."/>
            <person name="Pitluck S."/>
            <person name="Peters L."/>
            <person name="Kyrpides N."/>
            <person name="Mavromatis K."/>
            <person name="Ivanova N."/>
            <person name="Ovchinnikova G."/>
            <person name="Chertkov O."/>
            <person name="Detter J.C."/>
            <person name="Tapia R."/>
            <person name="Han C."/>
            <person name="Land M."/>
            <person name="Hauser L."/>
            <person name="Markowitz V."/>
            <person name="Cheng J.-F."/>
            <person name="Hugenholtz P."/>
            <person name="Woyke T."/>
            <person name="Wu D."/>
            <person name="Tindall B."/>
            <person name="Schuetze A."/>
            <person name="Brambilla E."/>
            <person name="Klenk H.-P."/>
            <person name="Eisen J.A."/>
        </authorList>
    </citation>
    <scope>NUCLEOTIDE SEQUENCE [LARGE SCALE GENOMIC DNA]</scope>
    <source>
        <strain evidence="2">ATCC 25205 / DSM 745 / LMG 13164 / NCIMB 1802</strain>
    </source>
</reference>
<dbReference type="HOGENOM" id="CLU_2092758_0_0_10"/>
<accession>G0J451</accession>
<evidence type="ECO:0000313" key="1">
    <source>
        <dbReference type="EMBL" id="AEL26717.1"/>
    </source>
</evidence>
<evidence type="ECO:0000313" key="2">
    <source>
        <dbReference type="Proteomes" id="UP000001635"/>
    </source>
</evidence>
<dbReference type="RefSeq" id="WP_014021007.1">
    <property type="nucleotide sequence ID" value="NC_015914.1"/>
</dbReference>
<protein>
    <submittedName>
        <fullName evidence="1">Uncharacterized protein</fullName>
    </submittedName>
</protein>
<dbReference type="KEGG" id="cmr:Cycma_2988"/>